<comment type="caution">
    <text evidence="7">Lacks conserved residue(s) required for the propagation of feature annotation.</text>
</comment>
<name>A0A521B1Y1_9SPHI</name>
<dbReference type="HAMAP" id="MF_00384">
    <property type="entry name" value="Homoser_kinase"/>
    <property type="match status" value="1"/>
</dbReference>
<proteinExistence type="inferred from homology"/>
<organism evidence="11 12">
    <name type="scientific">Solitalea koreensis</name>
    <dbReference type="NCBI Taxonomy" id="543615"/>
    <lineage>
        <taxon>Bacteria</taxon>
        <taxon>Pseudomonadati</taxon>
        <taxon>Bacteroidota</taxon>
        <taxon>Sphingobacteriia</taxon>
        <taxon>Sphingobacteriales</taxon>
        <taxon>Sphingobacteriaceae</taxon>
        <taxon>Solitalea</taxon>
    </lineage>
</organism>
<evidence type="ECO:0000256" key="2">
    <source>
        <dbReference type="ARBA" id="ARBA00022679"/>
    </source>
</evidence>
<sequence>MSEIKTFTPGTVANVSCGFDVLGFALDSPGDEMVLRRTVEKTVKITRIDGYDLPKEPLRNVAGVALLAMLKEYRGDAGFEIEIYKKIKPGSGIGSSAASAAGVVVAANKLLGEPFSKTELVRFAMEGERLASGVAHADNIAPAIFGGFTLVRSYAPLDIITLDTPSELFATVIHPQIEVRTADAREILKKNVLLKDAIKQWGNVGGLVAGLMKSDYGLISRSLEDAIVEPIRSILIPAFQEVKLKSKEAGALGGGISGSGPSIFMLSKGEEAAQQVKMAMADVYEKVGIDFDIHLSKVNQTGVKVIAIKENNEILQS</sequence>
<comment type="subcellular location">
    <subcellularLocation>
        <location evidence="7">Cytoplasm</location>
    </subcellularLocation>
</comment>
<evidence type="ECO:0000313" key="11">
    <source>
        <dbReference type="EMBL" id="SMO41097.1"/>
    </source>
</evidence>
<dbReference type="GO" id="GO:0009088">
    <property type="term" value="P:threonine biosynthetic process"/>
    <property type="evidence" value="ECO:0007669"/>
    <property type="project" value="UniProtKB-UniRule"/>
</dbReference>
<comment type="pathway">
    <text evidence="7">Amino-acid biosynthesis; L-threonine biosynthesis; L-threonine from L-aspartate: step 4/5.</text>
</comment>
<evidence type="ECO:0000256" key="5">
    <source>
        <dbReference type="ARBA" id="ARBA00022777"/>
    </source>
</evidence>
<keyword evidence="2 7" id="KW-0808">Transferase</keyword>
<keyword evidence="5 7" id="KW-0418">Kinase</keyword>
<comment type="catalytic activity">
    <reaction evidence="7">
        <text>L-homoserine + ATP = O-phospho-L-homoserine + ADP + H(+)</text>
        <dbReference type="Rhea" id="RHEA:13985"/>
        <dbReference type="ChEBI" id="CHEBI:15378"/>
        <dbReference type="ChEBI" id="CHEBI:30616"/>
        <dbReference type="ChEBI" id="CHEBI:57476"/>
        <dbReference type="ChEBI" id="CHEBI:57590"/>
        <dbReference type="ChEBI" id="CHEBI:456216"/>
        <dbReference type="EC" id="2.7.1.39"/>
    </reaction>
</comment>
<dbReference type="Pfam" id="PF08544">
    <property type="entry name" value="GHMP_kinases_C"/>
    <property type="match status" value="1"/>
</dbReference>
<dbReference type="SUPFAM" id="SSF54211">
    <property type="entry name" value="Ribosomal protein S5 domain 2-like"/>
    <property type="match status" value="1"/>
</dbReference>
<dbReference type="RefSeq" id="WP_142601339.1">
    <property type="nucleotide sequence ID" value="NZ_FXSZ01000001.1"/>
</dbReference>
<dbReference type="UniPathway" id="UPA00050">
    <property type="reaction ID" value="UER00064"/>
</dbReference>
<dbReference type="InterPro" id="IPR006204">
    <property type="entry name" value="GHMP_kinase_N_dom"/>
</dbReference>
<evidence type="ECO:0000256" key="3">
    <source>
        <dbReference type="ARBA" id="ARBA00022697"/>
    </source>
</evidence>
<evidence type="ECO:0000259" key="9">
    <source>
        <dbReference type="Pfam" id="PF00288"/>
    </source>
</evidence>
<protein>
    <recommendedName>
        <fullName evidence="7 8">Homoserine kinase</fullName>
        <shortName evidence="7">HK</shortName>
        <shortName evidence="7">HSK</shortName>
        <ecNumber evidence="7 8">2.7.1.39</ecNumber>
    </recommendedName>
</protein>
<evidence type="ECO:0000256" key="1">
    <source>
        <dbReference type="ARBA" id="ARBA00022605"/>
    </source>
</evidence>
<dbReference type="InterPro" id="IPR013750">
    <property type="entry name" value="GHMP_kinase_C_dom"/>
</dbReference>
<dbReference type="InterPro" id="IPR036554">
    <property type="entry name" value="GHMP_kinase_C_sf"/>
</dbReference>
<feature type="domain" description="GHMP kinase N-terminal" evidence="9">
    <location>
        <begin position="65"/>
        <end position="147"/>
    </location>
</feature>
<dbReference type="EMBL" id="FXSZ01000001">
    <property type="protein sequence ID" value="SMO41097.1"/>
    <property type="molecule type" value="Genomic_DNA"/>
</dbReference>
<dbReference type="Gene3D" id="3.30.70.890">
    <property type="entry name" value="GHMP kinase, C-terminal domain"/>
    <property type="match status" value="1"/>
</dbReference>
<comment type="function">
    <text evidence="7">Catalyzes the ATP-dependent phosphorylation of L-homoserine to L-homoserine phosphate.</text>
</comment>
<keyword evidence="3 7" id="KW-0791">Threonine biosynthesis</keyword>
<keyword evidence="12" id="KW-1185">Reference proteome</keyword>
<dbReference type="Pfam" id="PF00288">
    <property type="entry name" value="GHMP_kinases_N"/>
    <property type="match status" value="1"/>
</dbReference>
<keyword evidence="7" id="KW-0963">Cytoplasm</keyword>
<dbReference type="AlphaFoldDB" id="A0A521B1Y1"/>
<keyword evidence="1 7" id="KW-0028">Amino-acid biosynthesis</keyword>
<dbReference type="InterPro" id="IPR020568">
    <property type="entry name" value="Ribosomal_Su5_D2-typ_SF"/>
</dbReference>
<dbReference type="PRINTS" id="PR00958">
    <property type="entry name" value="HOMSERKINASE"/>
</dbReference>
<evidence type="ECO:0000256" key="8">
    <source>
        <dbReference type="NCBIfam" id="TIGR00191"/>
    </source>
</evidence>
<dbReference type="InterPro" id="IPR000870">
    <property type="entry name" value="Homoserine_kinase"/>
</dbReference>
<comment type="similarity">
    <text evidence="7">Belongs to the GHMP kinase family. Homoserine kinase subfamily.</text>
</comment>
<dbReference type="Proteomes" id="UP000315971">
    <property type="component" value="Unassembled WGS sequence"/>
</dbReference>
<keyword evidence="4 7" id="KW-0547">Nucleotide-binding</keyword>
<dbReference type="InterPro" id="IPR014721">
    <property type="entry name" value="Ribsml_uS5_D2-typ_fold_subgr"/>
</dbReference>
<dbReference type="PANTHER" id="PTHR20861:SF1">
    <property type="entry name" value="HOMOSERINE KINASE"/>
    <property type="match status" value="1"/>
</dbReference>
<feature type="domain" description="GHMP kinase C-terminal" evidence="10">
    <location>
        <begin position="208"/>
        <end position="285"/>
    </location>
</feature>
<reference evidence="11 12" key="1">
    <citation type="submission" date="2017-05" db="EMBL/GenBank/DDBJ databases">
        <authorList>
            <person name="Varghese N."/>
            <person name="Submissions S."/>
        </authorList>
    </citation>
    <scope>NUCLEOTIDE SEQUENCE [LARGE SCALE GENOMIC DNA]</scope>
    <source>
        <strain evidence="11 12">DSM 21342</strain>
    </source>
</reference>
<keyword evidence="6 7" id="KW-0067">ATP-binding</keyword>
<evidence type="ECO:0000259" key="10">
    <source>
        <dbReference type="Pfam" id="PF08544"/>
    </source>
</evidence>
<dbReference type="OrthoDB" id="9769912at2"/>
<dbReference type="Gene3D" id="3.30.230.10">
    <property type="match status" value="1"/>
</dbReference>
<evidence type="ECO:0000256" key="4">
    <source>
        <dbReference type="ARBA" id="ARBA00022741"/>
    </source>
</evidence>
<dbReference type="EC" id="2.7.1.39" evidence="7 8"/>
<dbReference type="GO" id="GO:0005737">
    <property type="term" value="C:cytoplasm"/>
    <property type="evidence" value="ECO:0007669"/>
    <property type="project" value="UniProtKB-SubCell"/>
</dbReference>
<accession>A0A521B1Y1</accession>
<dbReference type="GO" id="GO:0004413">
    <property type="term" value="F:homoserine kinase activity"/>
    <property type="evidence" value="ECO:0007669"/>
    <property type="project" value="UniProtKB-UniRule"/>
</dbReference>
<dbReference type="PANTHER" id="PTHR20861">
    <property type="entry name" value="HOMOSERINE/4-DIPHOSPHOCYTIDYL-2-C-METHYL-D-ERYTHRITOL KINASE"/>
    <property type="match status" value="1"/>
</dbReference>
<gene>
    <name evidence="7" type="primary">thrB</name>
    <name evidence="11" type="ORF">SAMN06265350_101620</name>
</gene>
<evidence type="ECO:0000256" key="6">
    <source>
        <dbReference type="ARBA" id="ARBA00022840"/>
    </source>
</evidence>
<dbReference type="GO" id="GO:0005524">
    <property type="term" value="F:ATP binding"/>
    <property type="evidence" value="ECO:0007669"/>
    <property type="project" value="UniProtKB-UniRule"/>
</dbReference>
<dbReference type="PIRSF" id="PIRSF000676">
    <property type="entry name" value="Homoser_kin"/>
    <property type="match status" value="1"/>
</dbReference>
<evidence type="ECO:0000313" key="12">
    <source>
        <dbReference type="Proteomes" id="UP000315971"/>
    </source>
</evidence>
<dbReference type="NCBIfam" id="TIGR00191">
    <property type="entry name" value="thrB"/>
    <property type="match status" value="1"/>
</dbReference>
<dbReference type="SUPFAM" id="SSF55060">
    <property type="entry name" value="GHMP Kinase, C-terminal domain"/>
    <property type="match status" value="1"/>
</dbReference>
<evidence type="ECO:0000256" key="7">
    <source>
        <dbReference type="HAMAP-Rule" id="MF_00384"/>
    </source>
</evidence>
<dbReference type="NCBIfam" id="NF002288">
    <property type="entry name" value="PRK01212.1-4"/>
    <property type="match status" value="1"/>
</dbReference>